<dbReference type="SUPFAM" id="SSF54447">
    <property type="entry name" value="ssDNA-binding transcriptional regulator domain"/>
    <property type="match status" value="1"/>
</dbReference>
<dbReference type="PANTHER" id="PTHR13215">
    <property type="entry name" value="RNA POLYMERASE II TRANSCRIPTIONAL COACTIVATOR"/>
    <property type="match status" value="1"/>
</dbReference>
<accession>A0A5E4NN84</accession>
<dbReference type="Pfam" id="PF02229">
    <property type="entry name" value="PC4"/>
    <property type="match status" value="1"/>
</dbReference>
<dbReference type="GO" id="GO:0060261">
    <property type="term" value="P:positive regulation of transcription initiation by RNA polymerase II"/>
    <property type="evidence" value="ECO:0007669"/>
    <property type="project" value="InterPro"/>
</dbReference>
<dbReference type="EMBL" id="CABPRJ010002396">
    <property type="protein sequence ID" value="VVC45188.1"/>
    <property type="molecule type" value="Genomic_DNA"/>
</dbReference>
<evidence type="ECO:0000259" key="8">
    <source>
        <dbReference type="Pfam" id="PF02229"/>
    </source>
</evidence>
<evidence type="ECO:0000256" key="5">
    <source>
        <dbReference type="ARBA" id="ARBA00023163"/>
    </source>
</evidence>
<name>A0A5E4NN84_9HEMI</name>
<dbReference type="Gene3D" id="2.30.31.10">
    <property type="entry name" value="Transcriptional Coactivator Pc4, Chain A"/>
    <property type="match status" value="1"/>
</dbReference>
<comment type="subcellular location">
    <subcellularLocation>
        <location evidence="1">Nucleus</location>
    </subcellularLocation>
</comment>
<evidence type="ECO:0000256" key="6">
    <source>
        <dbReference type="ARBA" id="ARBA00023242"/>
    </source>
</evidence>
<evidence type="ECO:0000313" key="9">
    <source>
        <dbReference type="EMBL" id="VVC45188.1"/>
    </source>
</evidence>
<dbReference type="InterPro" id="IPR009044">
    <property type="entry name" value="ssDNA-bd_transcriptional_reg"/>
</dbReference>
<gene>
    <name evidence="9" type="ORF">CINCED_3A024342</name>
</gene>
<dbReference type="GO" id="GO:0005634">
    <property type="term" value="C:nucleus"/>
    <property type="evidence" value="ECO:0007669"/>
    <property type="project" value="UniProtKB-SubCell"/>
</dbReference>
<evidence type="ECO:0000256" key="2">
    <source>
        <dbReference type="ARBA" id="ARBA00009001"/>
    </source>
</evidence>
<evidence type="ECO:0000256" key="7">
    <source>
        <dbReference type="SAM" id="MobiDB-lite"/>
    </source>
</evidence>
<evidence type="ECO:0000256" key="3">
    <source>
        <dbReference type="ARBA" id="ARBA00023015"/>
    </source>
</evidence>
<dbReference type="GO" id="GO:0003713">
    <property type="term" value="F:transcription coactivator activity"/>
    <property type="evidence" value="ECO:0007669"/>
    <property type="project" value="InterPro"/>
</dbReference>
<sequence>MAPKNSKRNASDDSSSDSDGPLDRNPPPKKSKPAVAKKSNQDEVSFELDKNRFVKVREFKGKLFVDIREFYEKNGELCPGKKGISLHIAQWNKLREQIDDIQEAIEKF</sequence>
<dbReference type="InterPro" id="IPR003173">
    <property type="entry name" value="PC4_C"/>
</dbReference>
<evidence type="ECO:0000256" key="4">
    <source>
        <dbReference type="ARBA" id="ARBA00023125"/>
    </source>
</evidence>
<keyword evidence="6" id="KW-0539">Nucleus</keyword>
<dbReference type="Proteomes" id="UP000325440">
    <property type="component" value="Unassembled WGS sequence"/>
</dbReference>
<comment type="similarity">
    <text evidence="2">Belongs to the transcriptional coactivator PC4 family.</text>
</comment>
<proteinExistence type="inferred from homology"/>
<dbReference type="OrthoDB" id="2505440at2759"/>
<dbReference type="InterPro" id="IPR045125">
    <property type="entry name" value="Sub1/Tcp4-like"/>
</dbReference>
<evidence type="ECO:0000313" key="10">
    <source>
        <dbReference type="Proteomes" id="UP000325440"/>
    </source>
</evidence>
<dbReference type="GO" id="GO:0003677">
    <property type="term" value="F:DNA binding"/>
    <property type="evidence" value="ECO:0007669"/>
    <property type="project" value="UniProtKB-KW"/>
</dbReference>
<dbReference type="AlphaFoldDB" id="A0A5E4NN84"/>
<organism evidence="9 10">
    <name type="scientific">Cinara cedri</name>
    <dbReference type="NCBI Taxonomy" id="506608"/>
    <lineage>
        <taxon>Eukaryota</taxon>
        <taxon>Metazoa</taxon>
        <taxon>Ecdysozoa</taxon>
        <taxon>Arthropoda</taxon>
        <taxon>Hexapoda</taxon>
        <taxon>Insecta</taxon>
        <taxon>Pterygota</taxon>
        <taxon>Neoptera</taxon>
        <taxon>Paraneoptera</taxon>
        <taxon>Hemiptera</taxon>
        <taxon>Sternorrhyncha</taxon>
        <taxon>Aphidomorpha</taxon>
        <taxon>Aphidoidea</taxon>
        <taxon>Aphididae</taxon>
        <taxon>Lachninae</taxon>
        <taxon>Cinara</taxon>
    </lineage>
</organism>
<evidence type="ECO:0000256" key="1">
    <source>
        <dbReference type="ARBA" id="ARBA00004123"/>
    </source>
</evidence>
<keyword evidence="3" id="KW-0805">Transcription regulation</keyword>
<keyword evidence="5" id="KW-0804">Transcription</keyword>
<feature type="region of interest" description="Disordered" evidence="7">
    <location>
        <begin position="1"/>
        <end position="43"/>
    </location>
</feature>
<protein>
    <submittedName>
        <fullName evidence="9">SsDNA-binding transcriptional regulator,Transcriptional coactivator p15 (PC4)</fullName>
    </submittedName>
</protein>
<feature type="domain" description="Transcriptional coactivator p15 (PC4) C-terminal" evidence="8">
    <location>
        <begin position="46"/>
        <end position="96"/>
    </location>
</feature>
<reference evidence="9 10" key="1">
    <citation type="submission" date="2019-08" db="EMBL/GenBank/DDBJ databases">
        <authorList>
            <person name="Alioto T."/>
            <person name="Alioto T."/>
            <person name="Gomez Garrido J."/>
        </authorList>
    </citation>
    <scope>NUCLEOTIDE SEQUENCE [LARGE SCALE GENOMIC DNA]</scope>
</reference>
<keyword evidence="4 9" id="KW-0238">DNA-binding</keyword>
<keyword evidence="10" id="KW-1185">Reference proteome</keyword>